<dbReference type="AlphaFoldDB" id="A0A1C6UPM2"/>
<protein>
    <recommendedName>
        <fullName evidence="3">SalK</fullName>
    </recommendedName>
</protein>
<evidence type="ECO:0000313" key="1">
    <source>
        <dbReference type="EMBL" id="SCL55928.1"/>
    </source>
</evidence>
<accession>A0A1C6UPM2</accession>
<keyword evidence="2" id="KW-1185">Reference proteome</keyword>
<dbReference type="Pfam" id="PF21863">
    <property type="entry name" value="HTH_67"/>
    <property type="match status" value="1"/>
</dbReference>
<reference evidence="2" key="1">
    <citation type="submission" date="2016-06" db="EMBL/GenBank/DDBJ databases">
        <authorList>
            <person name="Varghese N."/>
            <person name="Submissions Spin"/>
        </authorList>
    </citation>
    <scope>NUCLEOTIDE SEQUENCE [LARGE SCALE GENOMIC DNA]</scope>
    <source>
        <strain evidence="2">DSM 44151</strain>
    </source>
</reference>
<dbReference type="STRING" id="47854.GA0070603_2104"/>
<sequence length="318" mass="33630">MGTYPSVTFPAEGSDMADMTDELVPDWAAPAALDPAVVRRAWRVTEPLHAMIYFVPEAHERYAALGLAEPAGYFASRAAALGPVGPAPVAATFFNFNPALVARVLPAAWERATPAAVLAARLAAADAALTRALGDLVHGPEMAEAAELARRAAESVTAYPEGRPLSAAHAALPWPERPHLVLWQAQTVLREFRGDGHVAALVLAGLTGLEALVLHAASGEASVRFLRRTRGWSGEQWADAVERLRGRGLVEGDEPTLTAAGRAQRAWLEAATDRLATPAYAVLGADGCARLAELTRPMSRAVVDAGLLNLDNAAPRPR</sequence>
<dbReference type="NCBIfam" id="NF047719">
    <property type="entry name" value="SCO6745_fam_HTH"/>
    <property type="match status" value="1"/>
</dbReference>
<evidence type="ECO:0000313" key="2">
    <source>
        <dbReference type="Proteomes" id="UP000198605"/>
    </source>
</evidence>
<dbReference type="EMBL" id="FMIB01000002">
    <property type="protein sequence ID" value="SCL55928.1"/>
    <property type="molecule type" value="Genomic_DNA"/>
</dbReference>
<evidence type="ECO:0008006" key="3">
    <source>
        <dbReference type="Google" id="ProtNLM"/>
    </source>
</evidence>
<dbReference type="Proteomes" id="UP000198605">
    <property type="component" value="Unassembled WGS sequence"/>
</dbReference>
<proteinExistence type="predicted"/>
<name>A0A1C6UPM2_9ACTN</name>
<organism evidence="1 2">
    <name type="scientific">Micromonospora chersina</name>
    <dbReference type="NCBI Taxonomy" id="47854"/>
    <lineage>
        <taxon>Bacteria</taxon>
        <taxon>Bacillati</taxon>
        <taxon>Actinomycetota</taxon>
        <taxon>Actinomycetes</taxon>
        <taxon>Micromonosporales</taxon>
        <taxon>Micromonosporaceae</taxon>
        <taxon>Micromonospora</taxon>
    </lineage>
</organism>
<dbReference type="InterPro" id="IPR054058">
    <property type="entry name" value="HTH_67"/>
</dbReference>
<gene>
    <name evidence="1" type="ORF">GA0070603_2104</name>
</gene>